<protein>
    <recommendedName>
        <fullName evidence="4">Immunoglobulin domain-containing protein</fullName>
    </recommendedName>
</protein>
<evidence type="ECO:0000256" key="3">
    <source>
        <dbReference type="SAM" id="SignalP"/>
    </source>
</evidence>
<dbReference type="KEGG" id="epa:110246913"/>
<dbReference type="GeneID" id="110246913"/>
<evidence type="ECO:0000259" key="4">
    <source>
        <dbReference type="SMART" id="SM00409"/>
    </source>
</evidence>
<evidence type="ECO:0000313" key="5">
    <source>
        <dbReference type="EnsemblMetazoa" id="XP_020908955.1"/>
    </source>
</evidence>
<sequence length="257" mass="27674">MSVVYPSSLFLFISLMLNRSFLSLGEVQLFRISKSNISKEIGDNISLIWEYNVTTNRDAEFKSTSPIWFFDKNGTESKIAFEDQFETPKWKWTISNDCPEQFLKPKQRIHKEGKATLFITNLSLSDSGKYTCKIELISGSDLSSSVQLFVVSTPTTAAPTATATINTGSTSSTAPSSSNTTGSTTKSGTDGDSEALSDEAIAGISVAVIVVVVVIVVLAVCMWKKSKNNGNNGSNNKSGPLEMDKPPGDGNTTSPEA</sequence>
<dbReference type="InterPro" id="IPR013783">
    <property type="entry name" value="Ig-like_fold"/>
</dbReference>
<evidence type="ECO:0000313" key="6">
    <source>
        <dbReference type="Proteomes" id="UP000887567"/>
    </source>
</evidence>
<keyword evidence="3" id="KW-0732">Signal</keyword>
<keyword evidence="2" id="KW-0472">Membrane</keyword>
<keyword evidence="2" id="KW-1133">Transmembrane helix</keyword>
<dbReference type="PANTHER" id="PTHR16861:SF4">
    <property type="entry name" value="SH3 DOMAIN PROTEIN (AFU_ORTHOLOGUE AFUA_1G13610)"/>
    <property type="match status" value="1"/>
</dbReference>
<feature type="signal peptide" evidence="3">
    <location>
        <begin position="1"/>
        <end position="25"/>
    </location>
</feature>
<dbReference type="RefSeq" id="XP_020908955.1">
    <property type="nucleotide sequence ID" value="XM_021053296.1"/>
</dbReference>
<dbReference type="InterPro" id="IPR003599">
    <property type="entry name" value="Ig_sub"/>
</dbReference>
<organism evidence="5 6">
    <name type="scientific">Exaiptasia diaphana</name>
    <name type="common">Tropical sea anemone</name>
    <name type="synonym">Aiptasia pulchella</name>
    <dbReference type="NCBI Taxonomy" id="2652724"/>
    <lineage>
        <taxon>Eukaryota</taxon>
        <taxon>Metazoa</taxon>
        <taxon>Cnidaria</taxon>
        <taxon>Anthozoa</taxon>
        <taxon>Hexacorallia</taxon>
        <taxon>Actiniaria</taxon>
        <taxon>Aiptasiidae</taxon>
        <taxon>Exaiptasia</taxon>
    </lineage>
</organism>
<evidence type="ECO:0000256" key="1">
    <source>
        <dbReference type="SAM" id="MobiDB-lite"/>
    </source>
</evidence>
<dbReference type="CDD" id="cd00096">
    <property type="entry name" value="Ig"/>
    <property type="match status" value="1"/>
</dbReference>
<feature type="region of interest" description="Disordered" evidence="1">
    <location>
        <begin position="160"/>
        <end position="193"/>
    </location>
</feature>
<keyword evidence="2" id="KW-0812">Transmembrane</keyword>
<proteinExistence type="predicted"/>
<feature type="region of interest" description="Disordered" evidence="1">
    <location>
        <begin position="228"/>
        <end position="257"/>
    </location>
</feature>
<dbReference type="Pfam" id="PF07686">
    <property type="entry name" value="V-set"/>
    <property type="match status" value="1"/>
</dbReference>
<dbReference type="SMART" id="SM00409">
    <property type="entry name" value="IG"/>
    <property type="match status" value="1"/>
</dbReference>
<accession>A0A913XSD0</accession>
<dbReference type="SUPFAM" id="SSF48726">
    <property type="entry name" value="Immunoglobulin"/>
    <property type="match status" value="1"/>
</dbReference>
<feature type="compositionally biased region" description="Low complexity" evidence="1">
    <location>
        <begin position="160"/>
        <end position="190"/>
    </location>
</feature>
<keyword evidence="6" id="KW-1185">Reference proteome</keyword>
<dbReference type="Gene3D" id="2.60.40.10">
    <property type="entry name" value="Immunoglobulins"/>
    <property type="match status" value="1"/>
</dbReference>
<feature type="compositionally biased region" description="Low complexity" evidence="1">
    <location>
        <begin position="228"/>
        <end position="239"/>
    </location>
</feature>
<dbReference type="AlphaFoldDB" id="A0A913XSD0"/>
<reference evidence="5" key="1">
    <citation type="submission" date="2022-11" db="UniProtKB">
        <authorList>
            <consortium name="EnsemblMetazoa"/>
        </authorList>
    </citation>
    <scope>IDENTIFICATION</scope>
</reference>
<feature type="domain" description="Immunoglobulin" evidence="4">
    <location>
        <begin position="34"/>
        <end position="151"/>
    </location>
</feature>
<dbReference type="EnsemblMetazoa" id="XM_021053296.1">
    <property type="protein sequence ID" value="XP_020908955.1"/>
    <property type="gene ID" value="LOC110246913"/>
</dbReference>
<name>A0A913XSD0_EXADI</name>
<dbReference type="PANTHER" id="PTHR16861">
    <property type="entry name" value="GLYCOPROTEIN 38"/>
    <property type="match status" value="1"/>
</dbReference>
<dbReference type="InterPro" id="IPR013106">
    <property type="entry name" value="Ig_V-set"/>
</dbReference>
<feature type="chain" id="PRO_5037159671" description="Immunoglobulin domain-containing protein" evidence="3">
    <location>
        <begin position="26"/>
        <end position="257"/>
    </location>
</feature>
<dbReference type="Proteomes" id="UP000887567">
    <property type="component" value="Unplaced"/>
</dbReference>
<evidence type="ECO:0000256" key="2">
    <source>
        <dbReference type="SAM" id="Phobius"/>
    </source>
</evidence>
<feature type="transmembrane region" description="Helical" evidence="2">
    <location>
        <begin position="200"/>
        <end position="223"/>
    </location>
</feature>
<dbReference type="InterPro" id="IPR036179">
    <property type="entry name" value="Ig-like_dom_sf"/>
</dbReference>